<dbReference type="GO" id="GO:0016020">
    <property type="term" value="C:membrane"/>
    <property type="evidence" value="ECO:0007669"/>
    <property type="project" value="InterPro"/>
</dbReference>
<proteinExistence type="inferred from homology"/>
<evidence type="ECO:0000259" key="4">
    <source>
        <dbReference type="PROSITE" id="PS50111"/>
    </source>
</evidence>
<dbReference type="InterPro" id="IPR004089">
    <property type="entry name" value="MCPsignal_dom"/>
</dbReference>
<dbReference type="GO" id="GO:0007165">
    <property type="term" value="P:signal transduction"/>
    <property type="evidence" value="ECO:0007669"/>
    <property type="project" value="UniProtKB-KW"/>
</dbReference>
<evidence type="ECO:0000313" key="6">
    <source>
        <dbReference type="EMBL" id="DAB35786.1"/>
    </source>
</evidence>
<dbReference type="GO" id="GO:0006935">
    <property type="term" value="P:chemotaxis"/>
    <property type="evidence" value="ECO:0007669"/>
    <property type="project" value="InterPro"/>
</dbReference>
<evidence type="ECO:0000313" key="7">
    <source>
        <dbReference type="Proteomes" id="UP000231638"/>
    </source>
</evidence>
<dbReference type="Gene3D" id="6.10.340.10">
    <property type="match status" value="1"/>
</dbReference>
<feature type="domain" description="HAMP" evidence="5">
    <location>
        <begin position="20"/>
        <end position="74"/>
    </location>
</feature>
<evidence type="ECO:0000256" key="1">
    <source>
        <dbReference type="ARBA" id="ARBA00023224"/>
    </source>
</evidence>
<reference evidence="6 7" key="1">
    <citation type="journal article" date="2017" name="Front. Microbiol.">
        <title>Comparative Genomic Analysis of the Class Epsilonproteobacteria and Proposed Reclassification to Epsilonbacteraeota (phyl. nov.).</title>
        <authorList>
            <person name="Waite D.W."/>
            <person name="Vanwonterghem I."/>
            <person name="Rinke C."/>
            <person name="Parks D.H."/>
            <person name="Zhang Y."/>
            <person name="Takai K."/>
            <person name="Sievert S.M."/>
            <person name="Simon J."/>
            <person name="Campbell B.J."/>
            <person name="Hanson T.E."/>
            <person name="Woyke T."/>
            <person name="Klotz M.G."/>
            <person name="Hugenholtz P."/>
        </authorList>
    </citation>
    <scope>NUCLEOTIDE SEQUENCE [LARGE SCALE GENOMIC DNA]</scope>
    <source>
        <strain evidence="6">UBA11420</strain>
    </source>
</reference>
<dbReference type="Proteomes" id="UP000231638">
    <property type="component" value="Unassembled WGS sequence"/>
</dbReference>
<evidence type="ECO:0000259" key="5">
    <source>
        <dbReference type="PROSITE" id="PS50885"/>
    </source>
</evidence>
<dbReference type="CDD" id="cd06225">
    <property type="entry name" value="HAMP"/>
    <property type="match status" value="1"/>
</dbReference>
<dbReference type="EMBL" id="DLUG01000216">
    <property type="protein sequence ID" value="DAB35786.1"/>
    <property type="molecule type" value="Genomic_DNA"/>
</dbReference>
<dbReference type="InterPro" id="IPR003660">
    <property type="entry name" value="HAMP_dom"/>
</dbReference>
<dbReference type="SMART" id="SM00283">
    <property type="entry name" value="MA"/>
    <property type="match status" value="1"/>
</dbReference>
<organism evidence="6 7">
    <name type="scientific">Sulfurospirillum cavolei</name>
    <dbReference type="NCBI Taxonomy" id="366522"/>
    <lineage>
        <taxon>Bacteria</taxon>
        <taxon>Pseudomonadati</taxon>
        <taxon>Campylobacterota</taxon>
        <taxon>Epsilonproteobacteria</taxon>
        <taxon>Campylobacterales</taxon>
        <taxon>Sulfurospirillaceae</taxon>
        <taxon>Sulfurospirillum</taxon>
    </lineage>
</organism>
<dbReference type="SUPFAM" id="SSF58104">
    <property type="entry name" value="Methyl-accepting chemotaxis protein (MCP) signaling domain"/>
    <property type="match status" value="1"/>
</dbReference>
<evidence type="ECO:0000256" key="3">
    <source>
        <dbReference type="PROSITE-ProRule" id="PRU00284"/>
    </source>
</evidence>
<comment type="caution">
    <text evidence="6">The sequence shown here is derived from an EMBL/GenBank/DDBJ whole genome shotgun (WGS) entry which is preliminary data.</text>
</comment>
<evidence type="ECO:0008006" key="8">
    <source>
        <dbReference type="Google" id="ProtNLM"/>
    </source>
</evidence>
<protein>
    <recommendedName>
        <fullName evidence="8">Chemotaxis protein</fullName>
    </recommendedName>
</protein>
<dbReference type="Gene3D" id="1.10.287.950">
    <property type="entry name" value="Methyl-accepting chemotaxis protein"/>
    <property type="match status" value="1"/>
</dbReference>
<dbReference type="GO" id="GO:0004888">
    <property type="term" value="F:transmembrane signaling receptor activity"/>
    <property type="evidence" value="ECO:0007669"/>
    <property type="project" value="InterPro"/>
</dbReference>
<dbReference type="PANTHER" id="PTHR32089">
    <property type="entry name" value="METHYL-ACCEPTING CHEMOTAXIS PROTEIN MCPB"/>
    <property type="match status" value="1"/>
</dbReference>
<dbReference type="PRINTS" id="PR00260">
    <property type="entry name" value="CHEMTRNSDUCR"/>
</dbReference>
<comment type="similarity">
    <text evidence="2">Belongs to the methyl-accepting chemotaxis (MCP) protein family.</text>
</comment>
<dbReference type="Pfam" id="PF00672">
    <property type="entry name" value="HAMP"/>
    <property type="match status" value="1"/>
</dbReference>
<dbReference type="PROSITE" id="PS50885">
    <property type="entry name" value="HAMP"/>
    <property type="match status" value="1"/>
</dbReference>
<dbReference type="STRING" id="366522.GCA_001548055_01296"/>
<dbReference type="AlphaFoldDB" id="A0A2D3WBW8"/>
<name>A0A2D3WBW8_9BACT</name>
<sequence>MTGSILGMIFFFIFTRIMTLSISRSIDALSAVTFDLAQGSGDLTKRITVTSHDEIAELSANINHFIDKIHQTVIAATKASQESTSTADRFALIAQNIHQRIDEELSFAQKTKTLGDTMKGVLEQSTQSSKDTSRDILAASSTLNETACEIQRLVEDIQKASEVESVTVERLNQLSTDANQVKNVLTVISDIADQTNLLALNAAIEAARAGEHGRGFAVVADEVRNLAERTQKSLSEINTTISVIVQNIIDASGQMNDNYAFIEKIVHHSALAQSHIGEAEGVIKKASLVSSQASEVSQKLSSDTTTILENVTYMYEVSLKNSTDVHELNGASKNLLAQAGELSHKLNQFQI</sequence>
<dbReference type="PANTHER" id="PTHR32089:SF114">
    <property type="entry name" value="METHYL-ACCEPTING CHEMOTAXIS PROTEIN MCPB"/>
    <property type="match status" value="1"/>
</dbReference>
<evidence type="ECO:0000256" key="2">
    <source>
        <dbReference type="ARBA" id="ARBA00029447"/>
    </source>
</evidence>
<gene>
    <name evidence="6" type="ORF">CFH80_08340</name>
</gene>
<dbReference type="SMART" id="SM00304">
    <property type="entry name" value="HAMP"/>
    <property type="match status" value="1"/>
</dbReference>
<dbReference type="InterPro" id="IPR004090">
    <property type="entry name" value="Chemotax_Me-accpt_rcpt"/>
</dbReference>
<dbReference type="PROSITE" id="PS50111">
    <property type="entry name" value="CHEMOTAXIS_TRANSDUC_2"/>
    <property type="match status" value="1"/>
</dbReference>
<dbReference type="Pfam" id="PF00015">
    <property type="entry name" value="MCPsignal"/>
    <property type="match status" value="1"/>
</dbReference>
<feature type="domain" description="Methyl-accepting transducer" evidence="4">
    <location>
        <begin position="79"/>
        <end position="318"/>
    </location>
</feature>
<accession>A0A2D3WBW8</accession>
<keyword evidence="1 3" id="KW-0807">Transducer</keyword>